<sequence length="368" mass="42245">MRAYAGKVNQCRIRKGPLWPNPESWYINPEQRKLVVIIPITWTATLNASCPPFNPPSPSQSNSPKIPALPTRNTFCRRRLFLQPTHQLPTQIAMAKLIATCAVFLFVFPLSYARSPVDNGDPLFESNKNPVSANTILLPSDSEAATVIEREPQSTADSKISQLDAGLEFSTESSEASKSVPLTVISFRPINHHIPRRPLPLWLRRGRRCHNHNHNFKPWGPRFPHLEIKYSNDMIMKDGKDRSFDKFDPMFRGVECEIPARWGKFRHGGPRFSFGPGMEKREETRKRHNLDHHHNEEGQNFEREDHHHGGVFLKTVPQVFDSVLILIMQVLYTMFFLFFPCIILVSVSGSSTIHVNNIAYKYVCMYRC</sequence>
<protein>
    <submittedName>
        <fullName evidence="2">Sarcoplasmic reticulum histidine-rich calcium-binding protein-like</fullName>
    </submittedName>
</protein>
<dbReference type="AlphaFoldDB" id="A0AAD7L5T5"/>
<gene>
    <name evidence="2" type="ORF">O6P43_024029</name>
</gene>
<keyword evidence="3" id="KW-1185">Reference proteome</keyword>
<organism evidence="2 3">
    <name type="scientific">Quillaja saponaria</name>
    <name type="common">Soap bark tree</name>
    <dbReference type="NCBI Taxonomy" id="32244"/>
    <lineage>
        <taxon>Eukaryota</taxon>
        <taxon>Viridiplantae</taxon>
        <taxon>Streptophyta</taxon>
        <taxon>Embryophyta</taxon>
        <taxon>Tracheophyta</taxon>
        <taxon>Spermatophyta</taxon>
        <taxon>Magnoliopsida</taxon>
        <taxon>eudicotyledons</taxon>
        <taxon>Gunneridae</taxon>
        <taxon>Pentapetalae</taxon>
        <taxon>rosids</taxon>
        <taxon>fabids</taxon>
        <taxon>Fabales</taxon>
        <taxon>Quillajaceae</taxon>
        <taxon>Quillaja</taxon>
    </lineage>
</organism>
<name>A0AAD7L5T5_QUISA</name>
<evidence type="ECO:0000313" key="3">
    <source>
        <dbReference type="Proteomes" id="UP001163823"/>
    </source>
</evidence>
<keyword evidence="1" id="KW-1133">Transmembrane helix</keyword>
<keyword evidence="1" id="KW-0812">Transmembrane</keyword>
<dbReference type="KEGG" id="qsa:O6P43_024029"/>
<dbReference type="Proteomes" id="UP001163823">
    <property type="component" value="Chromosome 10"/>
</dbReference>
<feature type="transmembrane region" description="Helical" evidence="1">
    <location>
        <begin position="323"/>
        <end position="347"/>
    </location>
</feature>
<accession>A0AAD7L5T5</accession>
<reference evidence="2" key="1">
    <citation type="journal article" date="2023" name="Science">
        <title>Elucidation of the pathway for biosynthesis of saponin adjuvants from the soapbark tree.</title>
        <authorList>
            <person name="Reed J."/>
            <person name="Orme A."/>
            <person name="El-Demerdash A."/>
            <person name="Owen C."/>
            <person name="Martin L.B.B."/>
            <person name="Misra R.C."/>
            <person name="Kikuchi S."/>
            <person name="Rejzek M."/>
            <person name="Martin A.C."/>
            <person name="Harkess A."/>
            <person name="Leebens-Mack J."/>
            <person name="Louveau T."/>
            <person name="Stephenson M.J."/>
            <person name="Osbourn A."/>
        </authorList>
    </citation>
    <scope>NUCLEOTIDE SEQUENCE</scope>
    <source>
        <strain evidence="2">S10</strain>
    </source>
</reference>
<dbReference type="EMBL" id="JARAOO010000010">
    <property type="protein sequence ID" value="KAJ7952131.1"/>
    <property type="molecule type" value="Genomic_DNA"/>
</dbReference>
<keyword evidence="1" id="KW-0472">Membrane</keyword>
<comment type="caution">
    <text evidence="2">The sequence shown here is derived from an EMBL/GenBank/DDBJ whole genome shotgun (WGS) entry which is preliminary data.</text>
</comment>
<evidence type="ECO:0000313" key="2">
    <source>
        <dbReference type="EMBL" id="KAJ7952131.1"/>
    </source>
</evidence>
<evidence type="ECO:0000256" key="1">
    <source>
        <dbReference type="SAM" id="Phobius"/>
    </source>
</evidence>
<proteinExistence type="predicted"/>